<dbReference type="Proteomes" id="UP001642540">
    <property type="component" value="Unassembled WGS sequence"/>
</dbReference>
<evidence type="ECO:0000256" key="1">
    <source>
        <dbReference type="SAM" id="Phobius"/>
    </source>
</evidence>
<feature type="transmembrane region" description="Helical" evidence="1">
    <location>
        <begin position="27"/>
        <end position="46"/>
    </location>
</feature>
<evidence type="ECO:0000313" key="2">
    <source>
        <dbReference type="EMBL" id="CAL8071259.1"/>
    </source>
</evidence>
<keyword evidence="1" id="KW-0472">Membrane</keyword>
<proteinExistence type="predicted"/>
<organism evidence="2 3">
    <name type="scientific">Orchesella dallaii</name>
    <dbReference type="NCBI Taxonomy" id="48710"/>
    <lineage>
        <taxon>Eukaryota</taxon>
        <taxon>Metazoa</taxon>
        <taxon>Ecdysozoa</taxon>
        <taxon>Arthropoda</taxon>
        <taxon>Hexapoda</taxon>
        <taxon>Collembola</taxon>
        <taxon>Entomobryomorpha</taxon>
        <taxon>Entomobryoidea</taxon>
        <taxon>Orchesellidae</taxon>
        <taxon>Orchesellinae</taxon>
        <taxon>Orchesella</taxon>
    </lineage>
</organism>
<protein>
    <submittedName>
        <fullName evidence="2">Uncharacterized protein</fullName>
    </submittedName>
</protein>
<dbReference type="EMBL" id="CAXLJM020000005">
    <property type="protein sequence ID" value="CAL8071259.1"/>
    <property type="molecule type" value="Genomic_DNA"/>
</dbReference>
<evidence type="ECO:0000313" key="3">
    <source>
        <dbReference type="Proteomes" id="UP001642540"/>
    </source>
</evidence>
<gene>
    <name evidence="2" type="ORF">ODALV1_LOCUS1634</name>
</gene>
<keyword evidence="3" id="KW-1185">Reference proteome</keyword>
<sequence>MLGACPYSLEDGVKIVATCQIKKEGICWVWLGMTTATITISIVSAITKLAGVKVGLIGTYRKENGIAALIYDVGQFIAILVVFNFVKQLRHQRRAHQLELSVSVANAAGVGKKREEPLVQAAGYGHYEQPHTLPVYQPTSTISTI</sequence>
<keyword evidence="1" id="KW-1133">Transmembrane helix</keyword>
<name>A0ABP1PQE3_9HEXA</name>
<feature type="transmembrane region" description="Helical" evidence="1">
    <location>
        <begin position="66"/>
        <end position="86"/>
    </location>
</feature>
<comment type="caution">
    <text evidence="2">The sequence shown here is derived from an EMBL/GenBank/DDBJ whole genome shotgun (WGS) entry which is preliminary data.</text>
</comment>
<reference evidence="2 3" key="1">
    <citation type="submission" date="2024-08" db="EMBL/GenBank/DDBJ databases">
        <authorList>
            <person name="Cucini C."/>
            <person name="Frati F."/>
        </authorList>
    </citation>
    <scope>NUCLEOTIDE SEQUENCE [LARGE SCALE GENOMIC DNA]</scope>
</reference>
<accession>A0ABP1PQE3</accession>
<keyword evidence="1" id="KW-0812">Transmembrane</keyword>